<dbReference type="RefSeq" id="WP_092038652.1">
    <property type="nucleotide sequence ID" value="NZ_FOTK01000005.1"/>
</dbReference>
<feature type="signal peptide" evidence="1">
    <location>
        <begin position="1"/>
        <end position="24"/>
    </location>
</feature>
<evidence type="ECO:0000259" key="2">
    <source>
        <dbReference type="Pfam" id="PF01261"/>
    </source>
</evidence>
<proteinExistence type="predicted"/>
<keyword evidence="3" id="KW-0670">Pyruvate</keyword>
<reference evidence="4" key="1">
    <citation type="submission" date="2016-10" db="EMBL/GenBank/DDBJ databases">
        <authorList>
            <person name="Varghese N."/>
            <person name="Submissions S."/>
        </authorList>
    </citation>
    <scope>NUCLEOTIDE SEQUENCE [LARGE SCALE GENOMIC DNA]</scope>
    <source>
        <strain evidence="4">BL36</strain>
    </source>
</reference>
<keyword evidence="3" id="KW-0223">Dioxygenase</keyword>
<dbReference type="EMBL" id="FOTK01000005">
    <property type="protein sequence ID" value="SFL48528.1"/>
    <property type="molecule type" value="Genomic_DNA"/>
</dbReference>
<organism evidence="3 4">
    <name type="scientific">Methylobacterium pseudosasicola</name>
    <dbReference type="NCBI Taxonomy" id="582667"/>
    <lineage>
        <taxon>Bacteria</taxon>
        <taxon>Pseudomonadati</taxon>
        <taxon>Pseudomonadota</taxon>
        <taxon>Alphaproteobacteria</taxon>
        <taxon>Hyphomicrobiales</taxon>
        <taxon>Methylobacteriaceae</taxon>
        <taxon>Methylobacterium</taxon>
    </lineage>
</organism>
<keyword evidence="4" id="KW-1185">Reference proteome</keyword>
<accession>A0A1I4I262</accession>
<dbReference type="InterPro" id="IPR036237">
    <property type="entry name" value="Xyl_isomerase-like_sf"/>
</dbReference>
<dbReference type="SUPFAM" id="SSF51658">
    <property type="entry name" value="Xylose isomerase-like"/>
    <property type="match status" value="1"/>
</dbReference>
<protein>
    <submittedName>
        <fullName evidence="3">4-hydroxyphenylpyruvate dioxygenase</fullName>
    </submittedName>
</protein>
<dbReference type="PANTHER" id="PTHR12110">
    <property type="entry name" value="HYDROXYPYRUVATE ISOMERASE"/>
    <property type="match status" value="1"/>
</dbReference>
<dbReference type="Gene3D" id="3.20.20.150">
    <property type="entry name" value="Divalent-metal-dependent TIM barrel enzymes"/>
    <property type="match status" value="1"/>
</dbReference>
<evidence type="ECO:0000313" key="4">
    <source>
        <dbReference type="Proteomes" id="UP000199048"/>
    </source>
</evidence>
<sequence>MNRRSFLATGIGLGLGLAVGRAAATPLLPGPSFINTVLLGGSPEQKIRAARAAGFDQVELWTTDVARAEGGAAGVRALVSEIKLGLTDYQVLLDFDGAPGDKRAAKRAEALTMLDTAVAVGASTLLAPASTDPDCDPARITEDLVWLVDEARRRGLRIAYEGLAWSTINPSLAGAWATIRNLDPRHAGIVVDSYHLFVRGETPAILGDIPPERIFLVQFSDIPGPVQPSDYREVARHARLLPGDGRLPLASLVGKLSAIGYRGPVGLEVFNDRLKGESPETVAKQAFAALQKLLSEGAL</sequence>
<keyword evidence="3" id="KW-0560">Oxidoreductase</keyword>
<feature type="chain" id="PRO_5011739372" evidence="1">
    <location>
        <begin position="25"/>
        <end position="299"/>
    </location>
</feature>
<evidence type="ECO:0000256" key="1">
    <source>
        <dbReference type="SAM" id="SignalP"/>
    </source>
</evidence>
<dbReference type="Pfam" id="PF01261">
    <property type="entry name" value="AP_endonuc_2"/>
    <property type="match status" value="1"/>
</dbReference>
<feature type="domain" description="Xylose isomerase-like TIM barrel" evidence="2">
    <location>
        <begin position="47"/>
        <end position="292"/>
    </location>
</feature>
<dbReference type="Proteomes" id="UP000199048">
    <property type="component" value="Unassembled WGS sequence"/>
</dbReference>
<dbReference type="OrthoDB" id="9780241at2"/>
<dbReference type="STRING" id="582667.SAMN05192568_1005216"/>
<dbReference type="InterPro" id="IPR013022">
    <property type="entry name" value="Xyl_isomerase-like_TIM-brl"/>
</dbReference>
<dbReference type="GO" id="GO:0051213">
    <property type="term" value="F:dioxygenase activity"/>
    <property type="evidence" value="ECO:0007669"/>
    <property type="project" value="UniProtKB-KW"/>
</dbReference>
<gene>
    <name evidence="3" type="ORF">SAMN05192568_1005216</name>
</gene>
<keyword evidence="1" id="KW-0732">Signal</keyword>
<evidence type="ECO:0000313" key="3">
    <source>
        <dbReference type="EMBL" id="SFL48528.1"/>
    </source>
</evidence>
<dbReference type="PANTHER" id="PTHR12110:SF21">
    <property type="entry name" value="XYLOSE ISOMERASE-LIKE TIM BARREL DOMAIN-CONTAINING PROTEIN"/>
    <property type="match status" value="1"/>
</dbReference>
<name>A0A1I4I262_9HYPH</name>
<dbReference type="InterPro" id="IPR050312">
    <property type="entry name" value="IolE/XylAMocC-like"/>
</dbReference>
<dbReference type="AlphaFoldDB" id="A0A1I4I262"/>